<comment type="caution">
    <text evidence="2">The sequence shown here is derived from an EMBL/GenBank/DDBJ whole genome shotgun (WGS) entry which is preliminary data.</text>
</comment>
<sequence length="531" mass="61911">MDSDSQIIRDRLTYLYPNKIVDGLSGKDRSFYSVIYGYLKENHPGVGLEEYVRSLGFDYIRRSAGNNVVNDFDFASVHYLIENFEDINQTVIAQLIGISRQRVSQRLHEATQGGRDWRASGLTDEERLIIQIMIEEDLYVFEYDDNSIAILTASPKGPVFLHRNVESIRFHFDFDHEILQLLASKDRNRFSEVNHDHRRAFEQVSVVNQLYFRPTSNDSTLNIRYYCYNRGIEFEEYLEELGIHPIIDGRVLTDEDWFNRLLPYVGSDGVLRVPHRSSAQTGLARRAREFGMSAQEYAEILGFQWRHRDFASEHQRHLVRYEELIKEQSFDGFVYLPSDGGLYRALYHFLRGRYETIQTFLERIGLERLNKEEYRSRFGIAGAILEKLKELQSDSQYEIGSDERIARNKKMVTLLKKLYDYHCQICGTDLPLIPRIEKDDGTYYCEVHHVTPLGTAETAADVETLDHYLNALCLCSYHHSYVHYYKGGYSDIIIDGDQICLLSVHGEKLPLLLNKHINLEIRECVESCEEI</sequence>
<dbReference type="Proteomes" id="UP000298246">
    <property type="component" value="Unassembled WGS sequence"/>
</dbReference>
<evidence type="ECO:0000313" key="3">
    <source>
        <dbReference type="Proteomes" id="UP000298246"/>
    </source>
</evidence>
<dbReference type="EMBL" id="MYFO01000001">
    <property type="protein sequence ID" value="TFE91824.1"/>
    <property type="molecule type" value="Genomic_DNA"/>
</dbReference>
<gene>
    <name evidence="2" type="ORF">B5M42_00875</name>
</gene>
<dbReference type="RefSeq" id="WP_134748711.1">
    <property type="nucleotide sequence ID" value="NZ_MYFO02000001.1"/>
</dbReference>
<dbReference type="CDD" id="cd00085">
    <property type="entry name" value="HNHc"/>
    <property type="match status" value="1"/>
</dbReference>
<feature type="domain" description="HNH nuclease" evidence="1">
    <location>
        <begin position="423"/>
        <end position="480"/>
    </location>
</feature>
<evidence type="ECO:0000313" key="2">
    <source>
        <dbReference type="EMBL" id="TFE91824.1"/>
    </source>
</evidence>
<dbReference type="OrthoDB" id="9779761at2"/>
<accession>A0A4Y8QAA1</accession>
<proteinExistence type="predicted"/>
<organism evidence="2 3">
    <name type="scientific">Paenibacillus athensensis</name>
    <dbReference type="NCBI Taxonomy" id="1967502"/>
    <lineage>
        <taxon>Bacteria</taxon>
        <taxon>Bacillati</taxon>
        <taxon>Bacillota</taxon>
        <taxon>Bacilli</taxon>
        <taxon>Bacillales</taxon>
        <taxon>Paenibacillaceae</taxon>
        <taxon>Paenibacillus</taxon>
    </lineage>
</organism>
<protein>
    <recommendedName>
        <fullName evidence="1">HNH nuclease domain-containing protein</fullName>
    </recommendedName>
</protein>
<dbReference type="AlphaFoldDB" id="A0A4Y8QAA1"/>
<reference evidence="2 3" key="1">
    <citation type="submission" date="2017-03" db="EMBL/GenBank/DDBJ databases">
        <title>Isolation of Levoglucosan Utilizing Bacteria.</title>
        <authorList>
            <person name="Arya A.S."/>
        </authorList>
    </citation>
    <scope>NUCLEOTIDE SEQUENCE [LARGE SCALE GENOMIC DNA]</scope>
    <source>
        <strain evidence="2 3">MEC069</strain>
    </source>
</reference>
<evidence type="ECO:0000259" key="1">
    <source>
        <dbReference type="Pfam" id="PF13391"/>
    </source>
</evidence>
<name>A0A4Y8QAA1_9BACL</name>
<dbReference type="Pfam" id="PF13391">
    <property type="entry name" value="HNH_2"/>
    <property type="match status" value="1"/>
</dbReference>
<dbReference type="InterPro" id="IPR003615">
    <property type="entry name" value="HNH_nuc"/>
</dbReference>
<keyword evidence="3" id="KW-1185">Reference proteome</keyword>